<dbReference type="InterPro" id="IPR006059">
    <property type="entry name" value="SBP"/>
</dbReference>
<dbReference type="Gene3D" id="3.40.190.10">
    <property type="entry name" value="Periplasmic binding protein-like II"/>
    <property type="match status" value="2"/>
</dbReference>
<dbReference type="PANTHER" id="PTHR30222:SF17">
    <property type="entry name" value="SPERMIDINE_PUTRESCINE-BINDING PERIPLASMIC PROTEIN"/>
    <property type="match status" value="1"/>
</dbReference>
<keyword evidence="1" id="KW-0732">Signal</keyword>
<sequence>MPKYYETKNFLVKALGVAILMVFITGLFTTSKVFADEPGSVFLWGGYDDDGLFGSYVEEHGSPEYSTFGDAEEGLQKLKAGFEVDLAWPCQGEIARWVRAGVLQPLDTSRIDNWNDMFPEIRDLPSAQVNGEHYFAPVDWGDTTLFYMPDRVPWMNADNESFALMEDPRMKGKVGILDSAADSLFLMMHHLGIDIREKDQLTKAAIDKGINKFREMRDNGQIRAFFGDTSSMVEALGNEEIDVALGWNEIAWNAGAKMMQPANGTMTWACGLAIVKGADLDKAYAMINGATSAETSAYLLSEWGYGHSNRKGFSTITADELAERGVASNPAEHLSNGMFSVMPSDEVTDYMEAQWAEMVAGG</sequence>
<evidence type="ECO:0000313" key="2">
    <source>
        <dbReference type="EMBL" id="SVA78560.1"/>
    </source>
</evidence>
<dbReference type="Pfam" id="PF13416">
    <property type="entry name" value="SBP_bac_8"/>
    <property type="match status" value="1"/>
</dbReference>
<name>A0A381YNL7_9ZZZZ</name>
<gene>
    <name evidence="2" type="ORF">METZ01_LOCUS131414</name>
</gene>
<proteinExistence type="predicted"/>
<reference evidence="2" key="1">
    <citation type="submission" date="2018-05" db="EMBL/GenBank/DDBJ databases">
        <authorList>
            <person name="Lanie J.A."/>
            <person name="Ng W.-L."/>
            <person name="Kazmierczak K.M."/>
            <person name="Andrzejewski T.M."/>
            <person name="Davidsen T.M."/>
            <person name="Wayne K.J."/>
            <person name="Tettelin H."/>
            <person name="Glass J.I."/>
            <person name="Rusch D."/>
            <person name="Podicherti R."/>
            <person name="Tsui H.-C.T."/>
            <person name="Winkler M.E."/>
        </authorList>
    </citation>
    <scope>NUCLEOTIDE SEQUENCE</scope>
</reference>
<evidence type="ECO:0000256" key="1">
    <source>
        <dbReference type="ARBA" id="ARBA00022729"/>
    </source>
</evidence>
<dbReference type="AlphaFoldDB" id="A0A381YNL7"/>
<accession>A0A381YNL7</accession>
<organism evidence="2">
    <name type="scientific">marine metagenome</name>
    <dbReference type="NCBI Taxonomy" id="408172"/>
    <lineage>
        <taxon>unclassified sequences</taxon>
        <taxon>metagenomes</taxon>
        <taxon>ecological metagenomes</taxon>
    </lineage>
</organism>
<protein>
    <submittedName>
        <fullName evidence="2">Uncharacterized protein</fullName>
    </submittedName>
</protein>
<dbReference type="PANTHER" id="PTHR30222">
    <property type="entry name" value="SPERMIDINE/PUTRESCINE-BINDING PERIPLASMIC PROTEIN"/>
    <property type="match status" value="1"/>
</dbReference>
<dbReference type="SUPFAM" id="SSF53850">
    <property type="entry name" value="Periplasmic binding protein-like II"/>
    <property type="match status" value="1"/>
</dbReference>
<dbReference type="EMBL" id="UINC01018656">
    <property type="protein sequence ID" value="SVA78560.1"/>
    <property type="molecule type" value="Genomic_DNA"/>
</dbReference>